<reference evidence="2" key="1">
    <citation type="submission" date="2021-01" db="EMBL/GenBank/DDBJ databases">
        <title>Whole genome shotgun sequence of Planotetraspora thailandica NBRC 104271.</title>
        <authorList>
            <person name="Komaki H."/>
            <person name="Tamura T."/>
        </authorList>
    </citation>
    <scope>NUCLEOTIDE SEQUENCE</scope>
    <source>
        <strain evidence="2">NBRC 104271</strain>
    </source>
</reference>
<dbReference type="Gene3D" id="1.10.1220.10">
    <property type="entry name" value="Met repressor-like"/>
    <property type="match status" value="1"/>
</dbReference>
<feature type="compositionally biased region" description="Basic and acidic residues" evidence="1">
    <location>
        <begin position="1"/>
        <end position="22"/>
    </location>
</feature>
<dbReference type="Proteomes" id="UP000605992">
    <property type="component" value="Unassembled WGS sequence"/>
</dbReference>
<comment type="caution">
    <text evidence="2">The sequence shown here is derived from an EMBL/GenBank/DDBJ whole genome shotgun (WGS) entry which is preliminary data.</text>
</comment>
<evidence type="ECO:0000313" key="3">
    <source>
        <dbReference type="Proteomes" id="UP000605992"/>
    </source>
</evidence>
<dbReference type="GO" id="GO:0006355">
    <property type="term" value="P:regulation of DNA-templated transcription"/>
    <property type="evidence" value="ECO:0007669"/>
    <property type="project" value="InterPro"/>
</dbReference>
<dbReference type="InterPro" id="IPR013321">
    <property type="entry name" value="Arc_rbn_hlx_hlx"/>
</dbReference>
<organism evidence="2 3">
    <name type="scientific">Planotetraspora thailandica</name>
    <dbReference type="NCBI Taxonomy" id="487172"/>
    <lineage>
        <taxon>Bacteria</taxon>
        <taxon>Bacillati</taxon>
        <taxon>Actinomycetota</taxon>
        <taxon>Actinomycetes</taxon>
        <taxon>Streptosporangiales</taxon>
        <taxon>Streptosporangiaceae</taxon>
        <taxon>Planotetraspora</taxon>
    </lineage>
</organism>
<name>A0A8J4DER7_9ACTN</name>
<proteinExistence type="predicted"/>
<feature type="region of interest" description="Disordered" evidence="1">
    <location>
        <begin position="1"/>
        <end position="30"/>
    </location>
</feature>
<keyword evidence="3" id="KW-1185">Reference proteome</keyword>
<dbReference type="EMBL" id="BOOR01000085">
    <property type="protein sequence ID" value="GII59414.1"/>
    <property type="molecule type" value="Genomic_DNA"/>
</dbReference>
<evidence type="ECO:0000313" key="2">
    <source>
        <dbReference type="EMBL" id="GII59414.1"/>
    </source>
</evidence>
<protein>
    <submittedName>
        <fullName evidence="2">Uncharacterized protein</fullName>
    </submittedName>
</protein>
<dbReference type="InterPro" id="IPR010985">
    <property type="entry name" value="Ribbon_hlx_hlx"/>
</dbReference>
<dbReference type="AlphaFoldDB" id="A0A8J4DER7"/>
<evidence type="ECO:0000256" key="1">
    <source>
        <dbReference type="SAM" id="MobiDB-lite"/>
    </source>
</evidence>
<dbReference type="SUPFAM" id="SSF47598">
    <property type="entry name" value="Ribbon-helix-helix"/>
    <property type="match status" value="1"/>
</dbReference>
<gene>
    <name evidence="2" type="ORF">Pth03_78030</name>
</gene>
<accession>A0A8J4DER7</accession>
<sequence length="79" mass="8723">MPVNEPDGHKRSGPADDERGSREMSTATPEAVAEQVVQFGGRIPASLRRRARIAAAAQDKDVAEVLKEALEEYLSRRNY</sequence>